<evidence type="ECO:0000313" key="2">
    <source>
        <dbReference type="Proteomes" id="UP000003688"/>
    </source>
</evidence>
<accession>B9XKC4</accession>
<dbReference type="Proteomes" id="UP000003688">
    <property type="component" value="Unassembled WGS sequence"/>
</dbReference>
<sequence>MGDKSVKQPVLALKDFLTGSPPGTLCSVRLTGVAAGISVQFKVPVLNLYCTDEACEDFTQFDPNVSERTVHVNPDADIFISYRCRHCRRSQKTYALRITEAESFTLNEIVEARILKYGELPEVNLALTSRISKLIGQDRDFFYKGVKAECSGLGIAAFTYYRRVVENQKDRIFDEIIKVCKRLGVTGDIVAELEKAKKETQFTKAVGLIKSELPDSLKIDNHNPLTLLHDALSDSIHNASDEDCLALAQSIRVVLSKLAENLNFALQQKAELMGAVNLLLNRKNKNSSPEKPANGSTKTD</sequence>
<proteinExistence type="predicted"/>
<organism evidence="1 2">
    <name type="scientific">Pedosphaera parvula (strain Ellin514)</name>
    <dbReference type="NCBI Taxonomy" id="320771"/>
    <lineage>
        <taxon>Bacteria</taxon>
        <taxon>Pseudomonadati</taxon>
        <taxon>Verrucomicrobiota</taxon>
        <taxon>Pedosphaerae</taxon>
        <taxon>Pedosphaerales</taxon>
        <taxon>Pedosphaeraceae</taxon>
        <taxon>Pedosphaera</taxon>
    </lineage>
</organism>
<gene>
    <name evidence="1" type="ORF">Cflav_PD2583</name>
</gene>
<protein>
    <submittedName>
        <fullName evidence="1">Uncharacterized protein</fullName>
    </submittedName>
</protein>
<dbReference type="RefSeq" id="WP_007416267.1">
    <property type="nucleotide sequence ID" value="NZ_ABOX02000024.1"/>
</dbReference>
<evidence type="ECO:0000313" key="1">
    <source>
        <dbReference type="EMBL" id="EEF59762.1"/>
    </source>
</evidence>
<comment type="caution">
    <text evidence="1">The sequence shown here is derived from an EMBL/GenBank/DDBJ whole genome shotgun (WGS) entry which is preliminary data.</text>
</comment>
<dbReference type="AlphaFoldDB" id="B9XKC4"/>
<dbReference type="OrthoDB" id="981660at2"/>
<dbReference type="EMBL" id="ABOX02000024">
    <property type="protein sequence ID" value="EEF59762.1"/>
    <property type="molecule type" value="Genomic_DNA"/>
</dbReference>
<reference evidence="1 2" key="1">
    <citation type="journal article" date="2011" name="J. Bacteriol.">
        <title>Genome sequence of 'Pedosphaera parvula' Ellin514, an aerobic Verrucomicrobial isolate from pasture soil.</title>
        <authorList>
            <person name="Kant R."/>
            <person name="van Passel M.W."/>
            <person name="Sangwan P."/>
            <person name="Palva A."/>
            <person name="Lucas S."/>
            <person name="Copeland A."/>
            <person name="Lapidus A."/>
            <person name="Glavina Del Rio T."/>
            <person name="Dalin E."/>
            <person name="Tice H."/>
            <person name="Bruce D."/>
            <person name="Goodwin L."/>
            <person name="Pitluck S."/>
            <person name="Chertkov O."/>
            <person name="Larimer F.W."/>
            <person name="Land M.L."/>
            <person name="Hauser L."/>
            <person name="Brettin T.S."/>
            <person name="Detter J.C."/>
            <person name="Han S."/>
            <person name="de Vos W.M."/>
            <person name="Janssen P.H."/>
            <person name="Smidt H."/>
        </authorList>
    </citation>
    <scope>NUCLEOTIDE SEQUENCE [LARGE SCALE GENOMIC DNA]</scope>
    <source>
        <strain evidence="1 2">Ellin514</strain>
    </source>
</reference>
<name>B9XKC4_PEDPL</name>
<keyword evidence="2" id="KW-1185">Reference proteome</keyword>